<feature type="compositionally biased region" description="Polar residues" evidence="1">
    <location>
        <begin position="167"/>
        <end position="190"/>
    </location>
</feature>
<dbReference type="PROSITE" id="PS50195">
    <property type="entry name" value="PX"/>
    <property type="match status" value="1"/>
</dbReference>
<dbReference type="EMBL" id="HBGL01004621">
    <property type="protein sequence ID" value="CAD9291986.1"/>
    <property type="molecule type" value="Transcribed_RNA"/>
</dbReference>
<accession>A0A7S1VAX3</accession>
<dbReference type="AlphaFoldDB" id="A0A7S1VAX3"/>
<sequence>MQVQFLSFTENFALAFFKGSGSLYCEVQEKGTGFRAKTAQLQRPTSAHGVPISLEALDPLTIPPHGGPPQPIVVTLVKVAGATQLKDSFTIAAGTIASFPFEGSVELKKIKGIFRFRLSYSTFPSVNDLATRNALLDLQTRLVVAFQHCDWAEVDHLVTSAKALAGTTSSTRTPSANPQTTTTDDSSSKALPTAPLTRRLTRERIVPTAAAPAAHGADEPAAAAQQAAPASRSLLGMVQSRMSRASSTSAVPGATPRRPVQPQRSPRSPREPTPSLPPPLPLSTPPAPALAVAQPPPPISPIPGVPTSAAAAGDEASKAGTADDAPPPALPPKLPPKKRNAAAKPAPPLPPHGDDDPFDDVDNSVLDGSSSAARRRSNSLDAAAISRLRAVTAANTSLARSSAINDNISRASTLRPSTRAVASSGKPSVVAAEGFLGSGGDETSSTPGGLHARVVGHSRRGGDSARSFTVYQVELTKGPVAWTVFRRFSQFTDLDEKVRPLERQLPPLPAKMGDKFHEAVLAERTAAFDAYVQACAASPRLLAADAWKVFAAPVQLGDIRPPAVA</sequence>
<feature type="compositionally biased region" description="Low complexity" evidence="1">
    <location>
        <begin position="307"/>
        <end position="324"/>
    </location>
</feature>
<name>A0A7S1VAX3_9EUKA</name>
<dbReference type="InterPro" id="IPR001683">
    <property type="entry name" value="PX_dom"/>
</dbReference>
<gene>
    <name evidence="3" type="ORF">SSP0437_LOCUS3573</name>
</gene>
<dbReference type="CDD" id="cd06093">
    <property type="entry name" value="PX_domain"/>
    <property type="match status" value="1"/>
</dbReference>
<protein>
    <recommendedName>
        <fullName evidence="2">PX domain-containing protein</fullName>
    </recommendedName>
</protein>
<dbReference type="Gene3D" id="3.30.1520.10">
    <property type="entry name" value="Phox-like domain"/>
    <property type="match status" value="1"/>
</dbReference>
<proteinExistence type="predicted"/>
<feature type="compositionally biased region" description="Pro residues" evidence="1">
    <location>
        <begin position="271"/>
        <end position="304"/>
    </location>
</feature>
<organism evidence="3">
    <name type="scientific">Sexangularia sp. CB-2014</name>
    <dbReference type="NCBI Taxonomy" id="1486929"/>
    <lineage>
        <taxon>Eukaryota</taxon>
        <taxon>Amoebozoa</taxon>
        <taxon>Tubulinea</taxon>
        <taxon>Elardia</taxon>
        <taxon>Arcellinida</taxon>
        <taxon>Arcellinida incertae sedis</taxon>
        <taxon>Sexangularia</taxon>
    </lineage>
</organism>
<feature type="domain" description="PX" evidence="2">
    <location>
        <begin position="449"/>
        <end position="565"/>
    </location>
</feature>
<dbReference type="SUPFAM" id="SSF64268">
    <property type="entry name" value="PX domain"/>
    <property type="match status" value="1"/>
</dbReference>
<feature type="compositionally biased region" description="Pro residues" evidence="1">
    <location>
        <begin position="325"/>
        <end position="334"/>
    </location>
</feature>
<evidence type="ECO:0000313" key="3">
    <source>
        <dbReference type="EMBL" id="CAD9291986.1"/>
    </source>
</evidence>
<evidence type="ECO:0000259" key="2">
    <source>
        <dbReference type="PROSITE" id="PS50195"/>
    </source>
</evidence>
<feature type="compositionally biased region" description="Low complexity" evidence="1">
    <location>
        <begin position="256"/>
        <end position="266"/>
    </location>
</feature>
<evidence type="ECO:0000256" key="1">
    <source>
        <dbReference type="SAM" id="MobiDB-lite"/>
    </source>
</evidence>
<dbReference type="SMART" id="SM00312">
    <property type="entry name" value="PX"/>
    <property type="match status" value="1"/>
</dbReference>
<dbReference type="Pfam" id="PF00787">
    <property type="entry name" value="PX"/>
    <property type="match status" value="1"/>
</dbReference>
<feature type="compositionally biased region" description="Polar residues" evidence="1">
    <location>
        <begin position="240"/>
        <end position="250"/>
    </location>
</feature>
<feature type="compositionally biased region" description="Low complexity" evidence="1">
    <location>
        <begin position="207"/>
        <end position="230"/>
    </location>
</feature>
<reference evidence="3" key="1">
    <citation type="submission" date="2021-01" db="EMBL/GenBank/DDBJ databases">
        <authorList>
            <person name="Corre E."/>
            <person name="Pelletier E."/>
            <person name="Niang G."/>
            <person name="Scheremetjew M."/>
            <person name="Finn R."/>
            <person name="Kale V."/>
            <person name="Holt S."/>
            <person name="Cochrane G."/>
            <person name="Meng A."/>
            <person name="Brown T."/>
            <person name="Cohen L."/>
        </authorList>
    </citation>
    <scope>NUCLEOTIDE SEQUENCE</scope>
    <source>
        <strain evidence="3">ATCC 50979</strain>
    </source>
</reference>
<dbReference type="GO" id="GO:0035091">
    <property type="term" value="F:phosphatidylinositol binding"/>
    <property type="evidence" value="ECO:0007669"/>
    <property type="project" value="InterPro"/>
</dbReference>
<feature type="region of interest" description="Disordered" evidence="1">
    <location>
        <begin position="167"/>
        <end position="377"/>
    </location>
</feature>
<dbReference type="InterPro" id="IPR036871">
    <property type="entry name" value="PX_dom_sf"/>
</dbReference>